<dbReference type="PANTHER" id="PTHR45766">
    <property type="entry name" value="DNA ANNEALING HELICASE AND ENDONUCLEASE ZRANB3 FAMILY MEMBER"/>
    <property type="match status" value="1"/>
</dbReference>
<dbReference type="RefSeq" id="YP_009196230.1">
    <property type="nucleotide sequence ID" value="NC_028768.1"/>
</dbReference>
<dbReference type="EMBL" id="KP202969">
    <property type="protein sequence ID" value="AJD82811.1"/>
    <property type="molecule type" value="Genomic_DNA"/>
</dbReference>
<dbReference type="KEGG" id="vg:26623454"/>
<name>A0A0B5A6P7_9CAUD</name>
<proteinExistence type="predicted"/>
<reference evidence="3 4" key="1">
    <citation type="submission" date="2014-11" db="EMBL/GenBank/DDBJ databases">
        <title>Characterization and genome comparisons of three Achromobacter phages of the Siphoviridae family.</title>
        <authorList>
            <person name="Dreiseikelmann B."/>
            <person name="Bunk B."/>
            <person name="Rohde M."/>
            <person name="Wittmann J."/>
        </authorList>
    </citation>
    <scope>NUCLEOTIDE SEQUENCE [LARGE SCALE GENOMIC DNA]</scope>
</reference>
<gene>
    <name evidence="3" type="ORF">JWX_00045</name>
</gene>
<sequence length="495" mass="56850">MGPYEPVFPHYKHQAEEFERRNEPSRALLWQMRTGKTKAMIDMAFALFMDDKIDQVLVLAPNGVHLNWEIKQLPIHAWKSLPYKVVSWVSSESRKAAYLQKLNALALNPVGEAKNSLRWYCMNSESCWRERPKKSIAMFLGQAKKGTLLIVDESDDFRKISSKRTTFVISLRDHVQYRRILTGSLADNSPLATYSQFEILQKRALGFDSYGKFEAHFATYGTQFMNGRQFKVIDGYRNQTELKQLVAKFASVVLREECDDMPDLVRADEFFELEEEQRKVYTHISKQILEDETLYGDIFLTDAFSGGVKGIKLQQVTNGYFVDAEGEVTNLPNPRAFVYKRVMEEQLQDNRKVITWCRYHEDIKRVKAVLSELGIKFVEYHGGIGTRERMTNMHRFMTDPECKVFVGQPAAGGRGLDLSAAKTVIWYSHTYDLIHRRQADERATHIGGHKIDVIDLQALDTIDLSIMASLSEKTTISDYVSRHGLQAFLAGKTQV</sequence>
<accession>A0A0B5A6P7</accession>
<dbReference type="SUPFAM" id="SSF52540">
    <property type="entry name" value="P-loop containing nucleoside triphosphate hydrolases"/>
    <property type="match status" value="2"/>
</dbReference>
<dbReference type="InterPro" id="IPR038718">
    <property type="entry name" value="SNF2-like_sf"/>
</dbReference>
<dbReference type="Pfam" id="PF00271">
    <property type="entry name" value="Helicase_C"/>
    <property type="match status" value="1"/>
</dbReference>
<dbReference type="PANTHER" id="PTHR45766:SF6">
    <property type="entry name" value="SWI_SNF-RELATED MATRIX-ASSOCIATED ACTIN-DEPENDENT REGULATOR OF CHROMATIN SUBFAMILY A-LIKE PROTEIN 1"/>
    <property type="match status" value="1"/>
</dbReference>
<dbReference type="InterPro" id="IPR001650">
    <property type="entry name" value="Helicase_C-like"/>
</dbReference>
<protein>
    <recommendedName>
        <fullName evidence="2">Helicase C-terminal domain-containing protein</fullName>
    </recommendedName>
</protein>
<dbReference type="Proteomes" id="UP000031727">
    <property type="component" value="Segment"/>
</dbReference>
<dbReference type="GO" id="GO:0016787">
    <property type="term" value="F:hydrolase activity"/>
    <property type="evidence" value="ECO:0007669"/>
    <property type="project" value="UniProtKB-KW"/>
</dbReference>
<dbReference type="GO" id="GO:0006281">
    <property type="term" value="P:DNA repair"/>
    <property type="evidence" value="ECO:0007669"/>
    <property type="project" value="TreeGrafter"/>
</dbReference>
<dbReference type="OrthoDB" id="2514at10239"/>
<evidence type="ECO:0000256" key="1">
    <source>
        <dbReference type="ARBA" id="ARBA00022801"/>
    </source>
</evidence>
<keyword evidence="1" id="KW-0378">Hydrolase</keyword>
<dbReference type="Gene3D" id="3.40.50.300">
    <property type="entry name" value="P-loop containing nucleotide triphosphate hydrolases"/>
    <property type="match status" value="1"/>
</dbReference>
<evidence type="ECO:0000313" key="3">
    <source>
        <dbReference type="EMBL" id="AJD82811.1"/>
    </source>
</evidence>
<dbReference type="Gene3D" id="3.40.50.10810">
    <property type="entry name" value="Tandem AAA-ATPase domain"/>
    <property type="match status" value="1"/>
</dbReference>
<organism evidence="3 4">
    <name type="scientific">Achromobacter phage JWX</name>
    <dbReference type="NCBI Taxonomy" id="1589746"/>
    <lineage>
        <taxon>Viruses</taxon>
        <taxon>Duplodnaviria</taxon>
        <taxon>Heunggongvirae</taxon>
        <taxon>Uroviricota</taxon>
        <taxon>Caudoviricetes</taxon>
        <taxon>Steinhofvirus</taxon>
        <taxon>Steinhofvirus JWX</taxon>
    </lineage>
</organism>
<feature type="domain" description="Helicase C-terminal" evidence="2">
    <location>
        <begin position="345"/>
        <end position="446"/>
    </location>
</feature>
<evidence type="ECO:0000313" key="4">
    <source>
        <dbReference type="Proteomes" id="UP000031727"/>
    </source>
</evidence>
<dbReference type="InterPro" id="IPR027417">
    <property type="entry name" value="P-loop_NTPase"/>
</dbReference>
<dbReference type="GO" id="GO:0031297">
    <property type="term" value="P:replication fork processing"/>
    <property type="evidence" value="ECO:0007669"/>
    <property type="project" value="TreeGrafter"/>
</dbReference>
<dbReference type="GeneID" id="26623454"/>
<evidence type="ECO:0000259" key="2">
    <source>
        <dbReference type="Pfam" id="PF00271"/>
    </source>
</evidence>
<keyword evidence="4" id="KW-1185">Reference proteome</keyword>